<comment type="caution">
    <text evidence="2">The sequence shown here is derived from an EMBL/GenBank/DDBJ whole genome shotgun (WGS) entry which is preliminary data.</text>
</comment>
<organism evidence="2 3">
    <name type="scientific">Mycena albidolilacea</name>
    <dbReference type="NCBI Taxonomy" id="1033008"/>
    <lineage>
        <taxon>Eukaryota</taxon>
        <taxon>Fungi</taxon>
        <taxon>Dikarya</taxon>
        <taxon>Basidiomycota</taxon>
        <taxon>Agaricomycotina</taxon>
        <taxon>Agaricomycetes</taxon>
        <taxon>Agaricomycetidae</taxon>
        <taxon>Agaricales</taxon>
        <taxon>Marasmiineae</taxon>
        <taxon>Mycenaceae</taxon>
        <taxon>Mycena</taxon>
    </lineage>
</organism>
<keyword evidence="3" id="KW-1185">Reference proteome</keyword>
<sequence>MLPTFLRFPFAFAGLITLISLLPIPALAARYPSYGTLRTTKSGGVLNVVINNTYSTINLFDMHVQSDLANLVETLQANDTDVRVVVFSSANKEFFIGHIDVEYFLPGYESVLPLYDTGFPDMLFPVALLWNITQLPQATIAVIEGRTRGIGNEFLMSCDMRFASTSPSVLISQLETSLGVNPGAGGGMYLARLIGRGLAFEYVLSSADVDARTAARVGWVNAAFGTPRELHAHVRALAARIAMFPAAGIIATKTGINAATRLSREEIVNAAQNVIAALLPTPPVQGAFRRFIHVTRNQSIGKMELDYGAEVGRLFE</sequence>
<keyword evidence="1" id="KW-0732">Signal</keyword>
<dbReference type="InterPro" id="IPR029045">
    <property type="entry name" value="ClpP/crotonase-like_dom_sf"/>
</dbReference>
<dbReference type="AlphaFoldDB" id="A0AAD7EYQ4"/>
<dbReference type="Pfam" id="PF00378">
    <property type="entry name" value="ECH_1"/>
    <property type="match status" value="1"/>
</dbReference>
<accession>A0AAD7EYQ4</accession>
<dbReference type="CDD" id="cd06558">
    <property type="entry name" value="crotonase-like"/>
    <property type="match status" value="1"/>
</dbReference>
<dbReference type="InterPro" id="IPR001753">
    <property type="entry name" value="Enoyl-CoA_hydra/iso"/>
</dbReference>
<evidence type="ECO:0000256" key="1">
    <source>
        <dbReference type="SAM" id="SignalP"/>
    </source>
</evidence>
<proteinExistence type="predicted"/>
<evidence type="ECO:0000313" key="3">
    <source>
        <dbReference type="Proteomes" id="UP001218218"/>
    </source>
</evidence>
<name>A0AAD7EYQ4_9AGAR</name>
<dbReference type="EMBL" id="JARIHO010000007">
    <property type="protein sequence ID" value="KAJ7358495.1"/>
    <property type="molecule type" value="Genomic_DNA"/>
</dbReference>
<dbReference type="SUPFAM" id="SSF52096">
    <property type="entry name" value="ClpP/crotonase"/>
    <property type="match status" value="1"/>
</dbReference>
<reference evidence="2" key="1">
    <citation type="submission" date="2023-03" db="EMBL/GenBank/DDBJ databases">
        <title>Massive genome expansion in bonnet fungi (Mycena s.s.) driven by repeated elements and novel gene families across ecological guilds.</title>
        <authorList>
            <consortium name="Lawrence Berkeley National Laboratory"/>
            <person name="Harder C.B."/>
            <person name="Miyauchi S."/>
            <person name="Viragh M."/>
            <person name="Kuo A."/>
            <person name="Thoen E."/>
            <person name="Andreopoulos B."/>
            <person name="Lu D."/>
            <person name="Skrede I."/>
            <person name="Drula E."/>
            <person name="Henrissat B."/>
            <person name="Morin E."/>
            <person name="Kohler A."/>
            <person name="Barry K."/>
            <person name="LaButti K."/>
            <person name="Morin E."/>
            <person name="Salamov A."/>
            <person name="Lipzen A."/>
            <person name="Mereny Z."/>
            <person name="Hegedus B."/>
            <person name="Baldrian P."/>
            <person name="Stursova M."/>
            <person name="Weitz H."/>
            <person name="Taylor A."/>
            <person name="Grigoriev I.V."/>
            <person name="Nagy L.G."/>
            <person name="Martin F."/>
            <person name="Kauserud H."/>
        </authorList>
    </citation>
    <scope>NUCLEOTIDE SEQUENCE</scope>
    <source>
        <strain evidence="2">CBHHK002</strain>
    </source>
</reference>
<dbReference type="Gene3D" id="3.90.226.10">
    <property type="entry name" value="2-enoyl-CoA Hydratase, Chain A, domain 1"/>
    <property type="match status" value="1"/>
</dbReference>
<dbReference type="PANTHER" id="PTHR43459:SF1">
    <property type="entry name" value="EG:BACN32G11.4 PROTEIN"/>
    <property type="match status" value="1"/>
</dbReference>
<feature type="chain" id="PRO_5042218699" evidence="1">
    <location>
        <begin position="29"/>
        <end position="316"/>
    </location>
</feature>
<gene>
    <name evidence="2" type="ORF">DFH08DRAFT_802315</name>
</gene>
<protein>
    <submittedName>
        <fullName evidence="2">ClpP/crotonase-like domain-containing protein</fullName>
    </submittedName>
</protein>
<evidence type="ECO:0000313" key="2">
    <source>
        <dbReference type="EMBL" id="KAJ7358495.1"/>
    </source>
</evidence>
<feature type="signal peptide" evidence="1">
    <location>
        <begin position="1"/>
        <end position="28"/>
    </location>
</feature>
<dbReference type="Proteomes" id="UP001218218">
    <property type="component" value="Unassembled WGS sequence"/>
</dbReference>
<dbReference type="PANTHER" id="PTHR43459">
    <property type="entry name" value="ENOYL-COA HYDRATASE"/>
    <property type="match status" value="1"/>
</dbReference>